<evidence type="ECO:0000313" key="1">
    <source>
        <dbReference type="EMBL" id="CAN0567969.1"/>
    </source>
</evidence>
<reference evidence="1" key="2">
    <citation type="submission" date="2025-03" db="EMBL/GenBank/DDBJ databases">
        <authorList>
            <consortium name="ELIXIR-Norway"/>
            <consortium name="Elixir Norway"/>
        </authorList>
    </citation>
    <scope>NUCLEOTIDE SEQUENCE</scope>
</reference>
<accession>A0AC60A725</accession>
<proteinExistence type="predicted"/>
<protein>
    <submittedName>
        <fullName evidence="1">Uncharacterized protein</fullName>
    </submittedName>
</protein>
<feature type="non-terminal residue" evidence="1">
    <location>
        <position position="60"/>
    </location>
</feature>
<dbReference type="Proteomes" id="UP001162501">
    <property type="component" value="Chromosome 9"/>
</dbReference>
<name>A0AC60A725_RANTA</name>
<feature type="non-terminal residue" evidence="1">
    <location>
        <position position="1"/>
    </location>
</feature>
<organism evidence="1 2">
    <name type="scientific">Rangifer tarandus platyrhynchus</name>
    <name type="common">Svalbard reindeer</name>
    <dbReference type="NCBI Taxonomy" id="3082113"/>
    <lineage>
        <taxon>Eukaryota</taxon>
        <taxon>Metazoa</taxon>
        <taxon>Chordata</taxon>
        <taxon>Craniata</taxon>
        <taxon>Vertebrata</taxon>
        <taxon>Euteleostomi</taxon>
        <taxon>Mammalia</taxon>
        <taxon>Eutheria</taxon>
        <taxon>Laurasiatheria</taxon>
        <taxon>Artiodactyla</taxon>
        <taxon>Ruminantia</taxon>
        <taxon>Pecora</taxon>
        <taxon>Cervidae</taxon>
        <taxon>Odocoileinae</taxon>
        <taxon>Rangifer</taxon>
    </lineage>
</organism>
<evidence type="ECO:0000313" key="2">
    <source>
        <dbReference type="Proteomes" id="UP001162501"/>
    </source>
</evidence>
<gene>
    <name evidence="1" type="ORF">MRATA1EN22A_LOCUS27729</name>
</gene>
<reference evidence="1" key="1">
    <citation type="submission" date="2023-05" db="EMBL/GenBank/DDBJ databases">
        <authorList>
            <consortium name="ELIXIR-Norway"/>
        </authorList>
    </citation>
    <scope>NUCLEOTIDE SEQUENCE</scope>
</reference>
<dbReference type="EMBL" id="OX596093">
    <property type="protein sequence ID" value="CAN0567969.1"/>
    <property type="molecule type" value="Genomic_DNA"/>
</dbReference>
<sequence>APRRQLRSPGGAKPSEQGYQGAAQGAQRAGDLRAPLWDARGICYALRLHARARTHPVLHT</sequence>